<keyword evidence="2" id="KW-1185">Reference proteome</keyword>
<evidence type="ECO:0000313" key="2">
    <source>
        <dbReference type="Proteomes" id="UP001431199"/>
    </source>
</evidence>
<dbReference type="SUPFAM" id="SSF51306">
    <property type="entry name" value="LexA/Signal peptidase"/>
    <property type="match status" value="1"/>
</dbReference>
<dbReference type="Proteomes" id="UP001431199">
    <property type="component" value="Unassembled WGS sequence"/>
</dbReference>
<dbReference type="EMBL" id="JAODBU010000003">
    <property type="protein sequence ID" value="MCT7398068.1"/>
    <property type="molecule type" value="Genomic_DNA"/>
</dbReference>
<protein>
    <submittedName>
        <fullName evidence="1">S26 family signal peptidase</fullName>
    </submittedName>
</protein>
<dbReference type="RefSeq" id="WP_260978364.1">
    <property type="nucleotide sequence ID" value="NZ_JAODBU010000003.1"/>
</dbReference>
<accession>A0ABT2LXQ3</accession>
<name>A0ABT2LXQ3_9FIRM</name>
<organism evidence="1 2">
    <name type="scientific">Eubacterium album</name>
    <dbReference type="NCBI Taxonomy" id="2978477"/>
    <lineage>
        <taxon>Bacteria</taxon>
        <taxon>Bacillati</taxon>
        <taxon>Bacillota</taxon>
        <taxon>Clostridia</taxon>
        <taxon>Eubacteriales</taxon>
        <taxon>Eubacteriaceae</taxon>
        <taxon>Eubacterium</taxon>
    </lineage>
</organism>
<dbReference type="Gene3D" id="2.10.109.10">
    <property type="entry name" value="Umud Fragment, subunit A"/>
    <property type="match status" value="1"/>
</dbReference>
<comment type="caution">
    <text evidence="1">The sequence shown here is derived from an EMBL/GenBank/DDBJ whole genome shotgun (WGS) entry which is preliminary data.</text>
</comment>
<dbReference type="InterPro" id="IPR036286">
    <property type="entry name" value="LexA/Signal_pep-like_sf"/>
</dbReference>
<sequence length="142" mass="16865">MEDKKIEDIIKEKGFYVATVVGDSMMPMLHNKKDLVKIVPADSNLKENDIPLYKRPTGEYVLHRIIAVKRKYYIICGDNRTHKEKVPFDWIVGVLEEFERNGATYKTDNAEYLNYVDKMRKTFWKRKLKNNVIKIKRKIRGK</sequence>
<proteinExistence type="predicted"/>
<gene>
    <name evidence="1" type="ORF">N5B56_03060</name>
</gene>
<evidence type="ECO:0000313" key="1">
    <source>
        <dbReference type="EMBL" id="MCT7398068.1"/>
    </source>
</evidence>
<reference evidence="1" key="1">
    <citation type="submission" date="2022-09" db="EMBL/GenBank/DDBJ databases">
        <title>Eubacterium sp. LFL-14 isolated from human feces.</title>
        <authorList>
            <person name="Liu F."/>
        </authorList>
    </citation>
    <scope>NUCLEOTIDE SEQUENCE</scope>
    <source>
        <strain evidence="1">LFL-14</strain>
    </source>
</reference>
<dbReference type="CDD" id="cd06530">
    <property type="entry name" value="S26_SPase_I"/>
    <property type="match status" value="1"/>
</dbReference>
<dbReference type="InterPro" id="IPR019533">
    <property type="entry name" value="Peptidase_S26"/>
</dbReference>